<protein>
    <submittedName>
        <fullName evidence="1">Uncharacterized protein</fullName>
    </submittedName>
</protein>
<reference evidence="1 2" key="1">
    <citation type="submission" date="2024-10" db="EMBL/GenBank/DDBJ databases">
        <title>Updated reference genomes for cyclostephanoid diatoms.</title>
        <authorList>
            <person name="Roberts W.R."/>
            <person name="Alverson A.J."/>
        </authorList>
    </citation>
    <scope>NUCLEOTIDE SEQUENCE [LARGE SCALE GENOMIC DNA]</scope>
    <source>
        <strain evidence="1 2">AJA010-31</strain>
    </source>
</reference>
<dbReference type="EMBL" id="JALLPJ020000970">
    <property type="protein sequence ID" value="KAL3778771.1"/>
    <property type="molecule type" value="Genomic_DNA"/>
</dbReference>
<evidence type="ECO:0000313" key="2">
    <source>
        <dbReference type="Proteomes" id="UP001530400"/>
    </source>
</evidence>
<dbReference type="Proteomes" id="UP001530400">
    <property type="component" value="Unassembled WGS sequence"/>
</dbReference>
<organism evidence="1 2">
    <name type="scientific">Cyclotella atomus</name>
    <dbReference type="NCBI Taxonomy" id="382360"/>
    <lineage>
        <taxon>Eukaryota</taxon>
        <taxon>Sar</taxon>
        <taxon>Stramenopiles</taxon>
        <taxon>Ochrophyta</taxon>
        <taxon>Bacillariophyta</taxon>
        <taxon>Coscinodiscophyceae</taxon>
        <taxon>Thalassiosirophycidae</taxon>
        <taxon>Stephanodiscales</taxon>
        <taxon>Stephanodiscaceae</taxon>
        <taxon>Cyclotella</taxon>
    </lineage>
</organism>
<dbReference type="AlphaFoldDB" id="A0ABD3NTF9"/>
<proteinExistence type="predicted"/>
<accession>A0ABD3NTF9</accession>
<comment type="caution">
    <text evidence="1">The sequence shown here is derived from an EMBL/GenBank/DDBJ whole genome shotgun (WGS) entry which is preliminary data.</text>
</comment>
<gene>
    <name evidence="1" type="ORF">ACHAWO_008387</name>
</gene>
<sequence>MTAPYPKLQELGSRYYRRIEQKHPSYAHVGRLLDPEAQRDGRPIEVDNYDEHFGKRFNTFKKNEIVSTLLKKKMNALSNGLERSTAAADGLNSPVQGLELIQQREQLNRQRQQINALATAERMRLAAADPSTNPDYAKAIQGNLFDDASNDTLMEVFKGVKIETLKNDVWTNEVTCVLTLLKNSGNGGSVVIQGHDEEGKLRFKTSVIHLRRARDTTQTIIAKFEGEYGNFRLKFMTREDSVKFMTKYQVLSA</sequence>
<keyword evidence="2" id="KW-1185">Reference proteome</keyword>
<evidence type="ECO:0000313" key="1">
    <source>
        <dbReference type="EMBL" id="KAL3778771.1"/>
    </source>
</evidence>
<name>A0ABD3NTF9_9STRA</name>